<keyword evidence="1" id="KW-0479">Metal-binding</keyword>
<evidence type="ECO:0000256" key="2">
    <source>
        <dbReference type="ARBA" id="ARBA00023239"/>
    </source>
</evidence>
<evidence type="ECO:0000313" key="5">
    <source>
        <dbReference type="Proteomes" id="UP000826725"/>
    </source>
</evidence>
<proteinExistence type="predicted"/>
<dbReference type="InterPro" id="IPR050197">
    <property type="entry name" value="Aldolase_class_II_sugar_metab"/>
</dbReference>
<evidence type="ECO:0000259" key="3">
    <source>
        <dbReference type="SMART" id="SM01007"/>
    </source>
</evidence>
<reference evidence="4" key="1">
    <citation type="submission" date="2020-09" db="EMBL/GenBank/DDBJ databases">
        <title>Desulfogranum mesoprofundum gen. nov., sp. nov., a novel mesophilic, sulfate-reducing chemolithoautotroph isolated from a deep-sea hydrothermal vent chimney in the Suiyo Seamount.</title>
        <authorList>
            <person name="Hashimoto Y."/>
            <person name="Nakagawa S."/>
        </authorList>
    </citation>
    <scope>NUCLEOTIDE SEQUENCE</scope>
    <source>
        <strain evidence="4">KT2</strain>
    </source>
</reference>
<feature type="domain" description="Class II aldolase/adducin N-terminal" evidence="3">
    <location>
        <begin position="17"/>
        <end position="244"/>
    </location>
</feature>
<dbReference type="RefSeq" id="WP_228855231.1">
    <property type="nucleotide sequence ID" value="NZ_AP024086.1"/>
</dbReference>
<keyword evidence="5" id="KW-1185">Reference proteome</keyword>
<sequence length="269" mass="29745">MAEKKIDLPGAVLAELEKISMVASYLWERQWIERNGGNISFNLTEMITGLPDSLDGFQYIERQVPAGTAGMVVFITAGGARLRDLMNHIEEIGCVLRIDEEEKGCHLLWGGGKNSFQPSSEFIPHLLIHLEKKRLKDGHRAVLHVHPLELIAMSHHPVLGHDEQKLNRACWSMLPEVRLFIPRGLALVPFYLPGSDELAAQTATALCSRDVALWSKHGAVATGRDIYEAFDCIDVANKGASIYLRCLSAGFEPDGLSEDEMAKLMGGFV</sequence>
<dbReference type="PANTHER" id="PTHR22789:SF0">
    <property type="entry name" value="3-OXO-TETRONATE 4-PHOSPHATE DECARBOXYLASE-RELATED"/>
    <property type="match status" value="1"/>
</dbReference>
<gene>
    <name evidence="4" type="primary">rhaD</name>
    <name evidence="4" type="ORF">DGMP_36210</name>
</gene>
<dbReference type="InterPro" id="IPR001303">
    <property type="entry name" value="Aldolase_II/adducin_N"/>
</dbReference>
<organism evidence="4 5">
    <name type="scientific">Desulfomarina profundi</name>
    <dbReference type="NCBI Taxonomy" id="2772557"/>
    <lineage>
        <taxon>Bacteria</taxon>
        <taxon>Pseudomonadati</taxon>
        <taxon>Thermodesulfobacteriota</taxon>
        <taxon>Desulfobulbia</taxon>
        <taxon>Desulfobulbales</taxon>
        <taxon>Desulfobulbaceae</taxon>
        <taxon>Desulfomarina</taxon>
    </lineage>
</organism>
<dbReference type="Proteomes" id="UP000826725">
    <property type="component" value="Chromosome"/>
</dbReference>
<dbReference type="PANTHER" id="PTHR22789">
    <property type="entry name" value="FUCULOSE PHOSPHATE ALDOLASE"/>
    <property type="match status" value="1"/>
</dbReference>
<dbReference type="Pfam" id="PF00596">
    <property type="entry name" value="Aldolase_II"/>
    <property type="match status" value="1"/>
</dbReference>
<evidence type="ECO:0000256" key="1">
    <source>
        <dbReference type="ARBA" id="ARBA00022723"/>
    </source>
</evidence>
<name>A0A8D5JET4_9BACT</name>
<dbReference type="SMART" id="SM01007">
    <property type="entry name" value="Aldolase_II"/>
    <property type="match status" value="1"/>
</dbReference>
<protein>
    <submittedName>
        <fullName evidence="4">Rhamnulose-1-phosphate aldolase</fullName>
    </submittedName>
</protein>
<keyword evidence="2" id="KW-0456">Lyase</keyword>
<dbReference type="GO" id="GO:0005829">
    <property type="term" value="C:cytosol"/>
    <property type="evidence" value="ECO:0007669"/>
    <property type="project" value="TreeGrafter"/>
</dbReference>
<dbReference type="GO" id="GO:0016832">
    <property type="term" value="F:aldehyde-lyase activity"/>
    <property type="evidence" value="ECO:0007669"/>
    <property type="project" value="TreeGrafter"/>
</dbReference>
<dbReference type="GO" id="GO:0046872">
    <property type="term" value="F:metal ion binding"/>
    <property type="evidence" value="ECO:0007669"/>
    <property type="project" value="UniProtKB-KW"/>
</dbReference>
<dbReference type="NCBIfam" id="NF002963">
    <property type="entry name" value="PRK03634.1"/>
    <property type="match status" value="1"/>
</dbReference>
<evidence type="ECO:0000313" key="4">
    <source>
        <dbReference type="EMBL" id="BCL62928.1"/>
    </source>
</evidence>
<dbReference type="AlphaFoldDB" id="A0A8D5JET4"/>
<dbReference type="KEGG" id="dbk:DGMP_36210"/>
<dbReference type="EMBL" id="AP024086">
    <property type="protein sequence ID" value="BCL62928.1"/>
    <property type="molecule type" value="Genomic_DNA"/>
</dbReference>
<accession>A0A8D5JET4</accession>
<dbReference type="GO" id="GO:0019323">
    <property type="term" value="P:pentose catabolic process"/>
    <property type="evidence" value="ECO:0007669"/>
    <property type="project" value="TreeGrafter"/>
</dbReference>